<gene>
    <name evidence="3" type="ORF">OG442_27830</name>
</gene>
<feature type="compositionally biased region" description="Low complexity" evidence="1">
    <location>
        <begin position="44"/>
        <end position="53"/>
    </location>
</feature>
<dbReference type="RefSeq" id="WP_329078710.1">
    <property type="nucleotide sequence ID" value="NZ_CP108849.2"/>
</dbReference>
<accession>A0ABZ2A8K9</accession>
<feature type="region of interest" description="Disordered" evidence="1">
    <location>
        <begin position="37"/>
        <end position="69"/>
    </location>
</feature>
<protein>
    <submittedName>
        <fullName evidence="3">SGNH/GDSL hydrolase family protein</fullName>
    </submittedName>
</protein>
<dbReference type="InterPro" id="IPR053140">
    <property type="entry name" value="GDSL_Rv0518-like"/>
</dbReference>
<dbReference type="Proteomes" id="UP001432209">
    <property type="component" value="Chromosome"/>
</dbReference>
<keyword evidence="3" id="KW-0378">Hydrolase</keyword>
<evidence type="ECO:0000259" key="2">
    <source>
        <dbReference type="Pfam" id="PF13472"/>
    </source>
</evidence>
<feature type="domain" description="SGNH hydrolase-type esterase" evidence="2">
    <location>
        <begin position="247"/>
        <end position="433"/>
    </location>
</feature>
<sequence length="451" mass="46959">MTRQRGFALLAGLMTVVALVCATIFVGVGALGDSEDRAGGAGRGSSDQAAASGSGAGGRGRTPVGSAAPASAGAWVGTWAAAPAGIEPGVPRGHVGRSIRNVVHTSIGGTAARITLSNLFSRQALLIGHASVAVADSHQDAGAVPGTMRSVTFGKRTSVVVPPGGHVVSDPVRLQVPSDTDLLVTVYTPAPGGPVTYHPRALRTSYTALGDRTRDLGGDAYIERAPVWRYLTAVDVLNRQARGSVVVIGDSITDGIGSSYDADHRWTDTLADRLRGSGLGVLNAGISGNRVLRQSLAAGKGPSGLSRFGRDVLGQAGAKAVFVELGINDIIRRPQETDPDLIVAGLKDLTRQAHARGLRVVGSTLMPFGGNPRHTEELEAVRDRVNDAIRSGDVFDRTVDFDRLLRDPYAPDRLRPHYDSGDGLHPSDAGYAAMGRFVDLGDLVGTEPARL</sequence>
<dbReference type="CDD" id="cd01830">
    <property type="entry name" value="XynE_like"/>
    <property type="match status" value="1"/>
</dbReference>
<dbReference type="Gene3D" id="3.40.50.1110">
    <property type="entry name" value="SGNH hydrolase"/>
    <property type="match status" value="1"/>
</dbReference>
<dbReference type="PANTHER" id="PTHR43784">
    <property type="entry name" value="GDSL-LIKE LIPASE/ACYLHYDROLASE, PUTATIVE (AFU_ORTHOLOGUE AFUA_2G00820)-RELATED"/>
    <property type="match status" value="1"/>
</dbReference>
<dbReference type="InterPro" id="IPR013830">
    <property type="entry name" value="SGNH_hydro"/>
</dbReference>
<keyword evidence="4" id="KW-1185">Reference proteome</keyword>
<evidence type="ECO:0000313" key="4">
    <source>
        <dbReference type="Proteomes" id="UP001432209"/>
    </source>
</evidence>
<dbReference type="EMBL" id="CP109495">
    <property type="protein sequence ID" value="WUX55035.1"/>
    <property type="molecule type" value="Genomic_DNA"/>
</dbReference>
<organism evidence="3 4">
    <name type="scientific">Streptomyces niveus</name>
    <name type="common">Streptomyces spheroides</name>
    <dbReference type="NCBI Taxonomy" id="193462"/>
    <lineage>
        <taxon>Bacteria</taxon>
        <taxon>Bacillati</taxon>
        <taxon>Actinomycetota</taxon>
        <taxon>Actinomycetes</taxon>
        <taxon>Kitasatosporales</taxon>
        <taxon>Streptomycetaceae</taxon>
        <taxon>Streptomyces</taxon>
    </lineage>
</organism>
<dbReference type="SUPFAM" id="SSF52266">
    <property type="entry name" value="SGNH hydrolase"/>
    <property type="match status" value="1"/>
</dbReference>
<dbReference type="Pfam" id="PF13472">
    <property type="entry name" value="Lipase_GDSL_2"/>
    <property type="match status" value="1"/>
</dbReference>
<evidence type="ECO:0000256" key="1">
    <source>
        <dbReference type="SAM" id="MobiDB-lite"/>
    </source>
</evidence>
<dbReference type="GO" id="GO:0016787">
    <property type="term" value="F:hydrolase activity"/>
    <property type="evidence" value="ECO:0007669"/>
    <property type="project" value="UniProtKB-KW"/>
</dbReference>
<proteinExistence type="predicted"/>
<reference evidence="3" key="1">
    <citation type="submission" date="2022-10" db="EMBL/GenBank/DDBJ databases">
        <title>The complete genomes of actinobacterial strains from the NBC collection.</title>
        <authorList>
            <person name="Joergensen T.S."/>
            <person name="Alvarez Arevalo M."/>
            <person name="Sterndorff E.B."/>
            <person name="Faurdal D."/>
            <person name="Vuksanovic O."/>
            <person name="Mourched A.-S."/>
            <person name="Charusanti P."/>
            <person name="Shaw S."/>
            <person name="Blin K."/>
            <person name="Weber T."/>
        </authorList>
    </citation>
    <scope>NUCLEOTIDE SEQUENCE</scope>
    <source>
        <strain evidence="3">NBC_01432</strain>
    </source>
</reference>
<evidence type="ECO:0000313" key="3">
    <source>
        <dbReference type="EMBL" id="WUX55035.1"/>
    </source>
</evidence>
<name>A0ABZ2A8K9_STRNV</name>
<dbReference type="InterPro" id="IPR036514">
    <property type="entry name" value="SGNH_hydro_sf"/>
</dbReference>
<dbReference type="PANTHER" id="PTHR43784:SF2">
    <property type="entry name" value="GDSL-LIKE LIPASE_ACYLHYDROLASE, PUTATIVE (AFU_ORTHOLOGUE AFUA_2G00820)-RELATED"/>
    <property type="match status" value="1"/>
</dbReference>